<accession>A0A0L0N122</accession>
<gene>
    <name evidence="2" type="ORF">TOPH_07896</name>
</gene>
<dbReference type="PANTHER" id="PTHR42791:SF16">
    <property type="entry name" value="N-ACETYLTRANSFERASE DOMAIN-CONTAINING PROTEIN"/>
    <property type="match status" value="1"/>
</dbReference>
<dbReference type="PANTHER" id="PTHR42791">
    <property type="entry name" value="GNAT FAMILY ACETYLTRANSFERASE"/>
    <property type="match status" value="1"/>
</dbReference>
<dbReference type="AlphaFoldDB" id="A0A0L0N122"/>
<dbReference type="InterPro" id="IPR016181">
    <property type="entry name" value="Acyl_CoA_acyltransferase"/>
</dbReference>
<organism evidence="2 3">
    <name type="scientific">Tolypocladium ophioglossoides (strain CBS 100239)</name>
    <name type="common">Snaketongue truffleclub</name>
    <name type="synonym">Elaphocordyceps ophioglossoides</name>
    <dbReference type="NCBI Taxonomy" id="1163406"/>
    <lineage>
        <taxon>Eukaryota</taxon>
        <taxon>Fungi</taxon>
        <taxon>Dikarya</taxon>
        <taxon>Ascomycota</taxon>
        <taxon>Pezizomycotina</taxon>
        <taxon>Sordariomycetes</taxon>
        <taxon>Hypocreomycetidae</taxon>
        <taxon>Hypocreales</taxon>
        <taxon>Ophiocordycipitaceae</taxon>
        <taxon>Tolypocladium</taxon>
    </lineage>
</organism>
<dbReference type="PROSITE" id="PS51186">
    <property type="entry name" value="GNAT"/>
    <property type="match status" value="1"/>
</dbReference>
<reference evidence="2 3" key="1">
    <citation type="journal article" date="2015" name="BMC Genomics">
        <title>The genome of the truffle-parasite Tolypocladium ophioglossoides and the evolution of antifungal peptaibiotics.</title>
        <authorList>
            <person name="Quandt C.A."/>
            <person name="Bushley K.E."/>
            <person name="Spatafora J.W."/>
        </authorList>
    </citation>
    <scope>NUCLEOTIDE SEQUENCE [LARGE SCALE GENOMIC DNA]</scope>
    <source>
        <strain evidence="2 3">CBS 100239</strain>
    </source>
</reference>
<feature type="domain" description="N-acetyltransferase" evidence="1">
    <location>
        <begin position="72"/>
        <end position="249"/>
    </location>
</feature>
<dbReference type="STRING" id="1163406.A0A0L0N122"/>
<name>A0A0L0N122_TOLOC</name>
<dbReference type="SUPFAM" id="SSF55729">
    <property type="entry name" value="Acyl-CoA N-acyltransferases (Nat)"/>
    <property type="match status" value="1"/>
</dbReference>
<evidence type="ECO:0000313" key="2">
    <source>
        <dbReference type="EMBL" id="KND87485.1"/>
    </source>
</evidence>
<comment type="caution">
    <text evidence="2">The sequence shown here is derived from an EMBL/GenBank/DDBJ whole genome shotgun (WGS) entry which is preliminary data.</text>
</comment>
<keyword evidence="3" id="KW-1185">Reference proteome</keyword>
<dbReference type="CDD" id="cd04301">
    <property type="entry name" value="NAT_SF"/>
    <property type="match status" value="1"/>
</dbReference>
<dbReference type="EMBL" id="LFRF01000036">
    <property type="protein sequence ID" value="KND87485.1"/>
    <property type="molecule type" value="Genomic_DNA"/>
</dbReference>
<dbReference type="InterPro" id="IPR052523">
    <property type="entry name" value="Trichothecene_AcTrans"/>
</dbReference>
<protein>
    <recommendedName>
        <fullName evidence="1">N-acetyltransferase domain-containing protein</fullName>
    </recommendedName>
</protein>
<dbReference type="OrthoDB" id="4738875at2759"/>
<dbReference type="Gene3D" id="3.40.630.30">
    <property type="match status" value="1"/>
</dbReference>
<dbReference type="InterPro" id="IPR000182">
    <property type="entry name" value="GNAT_dom"/>
</dbReference>
<dbReference type="GO" id="GO:0016747">
    <property type="term" value="F:acyltransferase activity, transferring groups other than amino-acyl groups"/>
    <property type="evidence" value="ECO:0007669"/>
    <property type="project" value="InterPro"/>
</dbReference>
<evidence type="ECO:0000259" key="1">
    <source>
        <dbReference type="PROSITE" id="PS51186"/>
    </source>
</evidence>
<proteinExistence type="predicted"/>
<sequence length="267" mass="29782">MFPPTPTFKGAMRLARLADLPRIGVVAAAAFYHSSWFAYERPYYNQYPLDTLASYRRSFLRALFDPDSIVVVVEDTLDETESNRVYNALASVYPPFDEQIPKDLLDQGKAVVAVASFSLLPDSARHGQFQPEGDNPGVPETPVLNRDKNAIASENMDKVLHPQEVETFKGRMVIDMMVTHPSHWRRGHGTLITKWFIDLARQDQVGLAVAAAPMGKVHFSSLGFKKAKTVEIPGYHDHPNPIYAWLGLLNVKQNGGCGGERVSRAFL</sequence>
<evidence type="ECO:0000313" key="3">
    <source>
        <dbReference type="Proteomes" id="UP000036947"/>
    </source>
</evidence>
<dbReference type="Proteomes" id="UP000036947">
    <property type="component" value="Unassembled WGS sequence"/>
</dbReference>